<evidence type="ECO:0008006" key="3">
    <source>
        <dbReference type="Google" id="ProtNLM"/>
    </source>
</evidence>
<sequence>VLQLPLSSSCSCGGQCGVSALVLEFARAGASPELPQSCGAPDTTTRKVAAAAATTTVAQDLKLQDHTLKRGDIILAINGKKTQSAMTHDLQASLEL</sequence>
<protein>
    <recommendedName>
        <fullName evidence="3">PDZ domain-containing protein</fullName>
    </recommendedName>
</protein>
<organism evidence="1 2">
    <name type="scientific">Symbiodinium necroappetens</name>
    <dbReference type="NCBI Taxonomy" id="1628268"/>
    <lineage>
        <taxon>Eukaryota</taxon>
        <taxon>Sar</taxon>
        <taxon>Alveolata</taxon>
        <taxon>Dinophyceae</taxon>
        <taxon>Suessiales</taxon>
        <taxon>Symbiodiniaceae</taxon>
        <taxon>Symbiodinium</taxon>
    </lineage>
</organism>
<evidence type="ECO:0000313" key="1">
    <source>
        <dbReference type="EMBL" id="CAE7443179.1"/>
    </source>
</evidence>
<feature type="non-terminal residue" evidence="1">
    <location>
        <position position="1"/>
    </location>
</feature>
<reference evidence="1" key="1">
    <citation type="submission" date="2021-02" db="EMBL/GenBank/DDBJ databases">
        <authorList>
            <person name="Dougan E. K."/>
            <person name="Rhodes N."/>
            <person name="Thang M."/>
            <person name="Chan C."/>
        </authorList>
    </citation>
    <scope>NUCLEOTIDE SEQUENCE</scope>
</reference>
<keyword evidence="2" id="KW-1185">Reference proteome</keyword>
<accession>A0A812RJQ7</accession>
<gene>
    <name evidence="1" type="ORF">SNEC2469_LOCUS12179</name>
</gene>
<dbReference type="Gene3D" id="2.30.42.10">
    <property type="match status" value="1"/>
</dbReference>
<dbReference type="Proteomes" id="UP000601435">
    <property type="component" value="Unassembled WGS sequence"/>
</dbReference>
<name>A0A812RJQ7_9DINO</name>
<proteinExistence type="predicted"/>
<dbReference type="AlphaFoldDB" id="A0A812RJQ7"/>
<dbReference type="EMBL" id="CAJNJA010019318">
    <property type="protein sequence ID" value="CAE7443179.1"/>
    <property type="molecule type" value="Genomic_DNA"/>
</dbReference>
<dbReference type="InterPro" id="IPR036034">
    <property type="entry name" value="PDZ_sf"/>
</dbReference>
<comment type="caution">
    <text evidence="1">The sequence shown here is derived from an EMBL/GenBank/DDBJ whole genome shotgun (WGS) entry which is preliminary data.</text>
</comment>
<evidence type="ECO:0000313" key="2">
    <source>
        <dbReference type="Proteomes" id="UP000601435"/>
    </source>
</evidence>